<organism evidence="1 2">
    <name type="scientific">Bathycoccus prasinos</name>
    <dbReference type="NCBI Taxonomy" id="41875"/>
    <lineage>
        <taxon>Eukaryota</taxon>
        <taxon>Viridiplantae</taxon>
        <taxon>Chlorophyta</taxon>
        <taxon>Mamiellophyceae</taxon>
        <taxon>Mamiellales</taxon>
        <taxon>Bathycoccaceae</taxon>
        <taxon>Bathycoccus</taxon>
    </lineage>
</organism>
<keyword evidence="2" id="KW-1185">Reference proteome</keyword>
<dbReference type="KEGG" id="bpg:Bathy04g03030"/>
<dbReference type="GeneID" id="19016329"/>
<dbReference type="RefSeq" id="XP_007513593.1">
    <property type="nucleotide sequence ID" value="XM_007513531.1"/>
</dbReference>
<proteinExistence type="predicted"/>
<dbReference type="EMBL" id="FO082275">
    <property type="protein sequence ID" value="CCO16118.1"/>
    <property type="molecule type" value="Genomic_DNA"/>
</dbReference>
<name>K8F3J4_9CHLO</name>
<reference evidence="1 2" key="1">
    <citation type="submission" date="2011-10" db="EMBL/GenBank/DDBJ databases">
        <authorList>
            <person name="Genoscope - CEA"/>
        </authorList>
    </citation>
    <scope>NUCLEOTIDE SEQUENCE [LARGE SCALE GENOMIC DNA]</scope>
    <source>
        <strain evidence="1 2">RCC 1105</strain>
    </source>
</reference>
<dbReference type="Proteomes" id="UP000198341">
    <property type="component" value="Chromosome 4"/>
</dbReference>
<gene>
    <name evidence="1" type="ORF">Bathy04g03030</name>
</gene>
<evidence type="ECO:0000313" key="2">
    <source>
        <dbReference type="Proteomes" id="UP000198341"/>
    </source>
</evidence>
<accession>K8F3J4</accession>
<evidence type="ECO:0000313" key="1">
    <source>
        <dbReference type="EMBL" id="CCO16118.1"/>
    </source>
</evidence>
<dbReference type="AlphaFoldDB" id="K8F3J4"/>
<protein>
    <submittedName>
        <fullName evidence="1">Uncharacterized protein</fullName>
    </submittedName>
</protein>
<sequence length="257" mass="29866">MTSVAFPPSRLLFRDDVNDFLSEELSEDSPSPLWRILNSVDVFESHILPKLDVNALKFFTASNRACKKLVLERCYENNQSKRKQLKRKLRKPFLIHEMTSESTLEYAFERRPNEMKIEEFVSRIGTVELLEFAKETKGWRMDSQTPRLAACAGNLRVLKYIAEKQSHLLDEGALVACSFYERKECLRFLMEKNVPADRFAFGIGAFSRRWKAMFDAYERIVQNTTLDDDDDFCEKKSENESILTTETQVMVVPDGSF</sequence>